<dbReference type="Proteomes" id="UP001056120">
    <property type="component" value="Linkage Group LG21"/>
</dbReference>
<evidence type="ECO:0000313" key="2">
    <source>
        <dbReference type="Proteomes" id="UP001056120"/>
    </source>
</evidence>
<keyword evidence="2" id="KW-1185">Reference proteome</keyword>
<name>A0ACB9CCF4_9ASTR</name>
<evidence type="ECO:0000313" key="1">
    <source>
        <dbReference type="EMBL" id="KAI3731987.1"/>
    </source>
</evidence>
<organism evidence="1 2">
    <name type="scientific">Smallanthus sonchifolius</name>
    <dbReference type="NCBI Taxonomy" id="185202"/>
    <lineage>
        <taxon>Eukaryota</taxon>
        <taxon>Viridiplantae</taxon>
        <taxon>Streptophyta</taxon>
        <taxon>Embryophyta</taxon>
        <taxon>Tracheophyta</taxon>
        <taxon>Spermatophyta</taxon>
        <taxon>Magnoliopsida</taxon>
        <taxon>eudicotyledons</taxon>
        <taxon>Gunneridae</taxon>
        <taxon>Pentapetalae</taxon>
        <taxon>asterids</taxon>
        <taxon>campanulids</taxon>
        <taxon>Asterales</taxon>
        <taxon>Asteraceae</taxon>
        <taxon>Asteroideae</taxon>
        <taxon>Heliantheae alliance</taxon>
        <taxon>Millerieae</taxon>
        <taxon>Smallanthus</taxon>
    </lineage>
</organism>
<sequence>MGKSPSEMPFGKVPSYTHLCTFGCLCYASTSTLGRDKFQPRAQACIFIGYPFGKKGYKLYNLDTLYVLVSRDVTFLEHIFPCLHSLDPSYLFPSLNDLFEETDPAVVPSSSLAAPEVDSTPIYVSPIPPPPPPEPRRSTRSSVPPSHLQDYVSSHFVNLADLSPDSQQLLLNLDSVKEPSSYQEAANHPVWK</sequence>
<proteinExistence type="predicted"/>
<reference evidence="1 2" key="2">
    <citation type="journal article" date="2022" name="Mol. Ecol. Resour.">
        <title>The genomes of chicory, endive, great burdock and yacon provide insights into Asteraceae paleo-polyploidization history and plant inulin production.</title>
        <authorList>
            <person name="Fan W."/>
            <person name="Wang S."/>
            <person name="Wang H."/>
            <person name="Wang A."/>
            <person name="Jiang F."/>
            <person name="Liu H."/>
            <person name="Zhao H."/>
            <person name="Xu D."/>
            <person name="Zhang Y."/>
        </authorList>
    </citation>
    <scope>NUCLEOTIDE SEQUENCE [LARGE SCALE GENOMIC DNA]</scope>
    <source>
        <strain evidence="2">cv. Yunnan</strain>
        <tissue evidence="1">Leaves</tissue>
    </source>
</reference>
<gene>
    <name evidence="1" type="ORF">L1987_63182</name>
</gene>
<protein>
    <submittedName>
        <fullName evidence="1">Uncharacterized protein</fullName>
    </submittedName>
</protein>
<comment type="caution">
    <text evidence="1">The sequence shown here is derived from an EMBL/GenBank/DDBJ whole genome shotgun (WGS) entry which is preliminary data.</text>
</comment>
<reference evidence="2" key="1">
    <citation type="journal article" date="2022" name="Mol. Ecol. Resour.">
        <title>The genomes of chicory, endive, great burdock and yacon provide insights into Asteraceae palaeo-polyploidization history and plant inulin production.</title>
        <authorList>
            <person name="Fan W."/>
            <person name="Wang S."/>
            <person name="Wang H."/>
            <person name="Wang A."/>
            <person name="Jiang F."/>
            <person name="Liu H."/>
            <person name="Zhao H."/>
            <person name="Xu D."/>
            <person name="Zhang Y."/>
        </authorList>
    </citation>
    <scope>NUCLEOTIDE SEQUENCE [LARGE SCALE GENOMIC DNA]</scope>
    <source>
        <strain evidence="2">cv. Yunnan</strain>
    </source>
</reference>
<accession>A0ACB9CCF4</accession>
<dbReference type="EMBL" id="CM042038">
    <property type="protein sequence ID" value="KAI3731987.1"/>
    <property type="molecule type" value="Genomic_DNA"/>
</dbReference>